<dbReference type="Proteomes" id="UP000186607">
    <property type="component" value="Unassembled WGS sequence"/>
</dbReference>
<sequence>MESQTPLRLTESGGASGAQSAPEVTPPEVGHSAAQRAV</sequence>
<proteinExistence type="predicted"/>
<gene>
    <name evidence="2" type="ORF">BOO71_0009682</name>
</gene>
<evidence type="ECO:0000313" key="2">
    <source>
        <dbReference type="EMBL" id="OLV17164.1"/>
    </source>
</evidence>
<reference evidence="2 3" key="1">
    <citation type="submission" date="2017-01" db="EMBL/GenBank/DDBJ databases">
        <title>Genome Analysis of Deinococcus marmoris KOPRI26562.</title>
        <authorList>
            <person name="Kim J.H."/>
            <person name="Oh H.-M."/>
        </authorList>
    </citation>
    <scope>NUCLEOTIDE SEQUENCE [LARGE SCALE GENOMIC DNA]</scope>
    <source>
        <strain evidence="2 3">KOPRI26562</strain>
    </source>
</reference>
<dbReference type="AlphaFoldDB" id="A0A1U7NW73"/>
<accession>A0A1U7NW73</accession>
<keyword evidence="3" id="KW-1185">Reference proteome</keyword>
<dbReference type="EMBL" id="MSTI01000113">
    <property type="protein sequence ID" value="OLV17164.1"/>
    <property type="molecule type" value="Genomic_DNA"/>
</dbReference>
<organism evidence="2 3">
    <name type="scientific">Deinococcus marmoris</name>
    <dbReference type="NCBI Taxonomy" id="249408"/>
    <lineage>
        <taxon>Bacteria</taxon>
        <taxon>Thermotogati</taxon>
        <taxon>Deinococcota</taxon>
        <taxon>Deinococci</taxon>
        <taxon>Deinococcales</taxon>
        <taxon>Deinococcaceae</taxon>
        <taxon>Deinococcus</taxon>
    </lineage>
</organism>
<comment type="caution">
    <text evidence="2">The sequence shown here is derived from an EMBL/GenBank/DDBJ whole genome shotgun (WGS) entry which is preliminary data.</text>
</comment>
<evidence type="ECO:0000313" key="3">
    <source>
        <dbReference type="Proteomes" id="UP000186607"/>
    </source>
</evidence>
<protein>
    <submittedName>
        <fullName evidence="2">Uncharacterized protein</fullName>
    </submittedName>
</protein>
<name>A0A1U7NW73_9DEIO</name>
<evidence type="ECO:0000256" key="1">
    <source>
        <dbReference type="SAM" id="MobiDB-lite"/>
    </source>
</evidence>
<feature type="region of interest" description="Disordered" evidence="1">
    <location>
        <begin position="1"/>
        <end position="38"/>
    </location>
</feature>